<feature type="domain" description="Putative host cell surface-exposed lipoprotein Ltp-like HTH region" evidence="3">
    <location>
        <begin position="89"/>
        <end position="134"/>
    </location>
</feature>
<accession>A0AAE6R3S1</accession>
<keyword evidence="2" id="KW-0812">Transmembrane</keyword>
<dbReference type="Pfam" id="PF07553">
    <property type="entry name" value="Lipoprotein_Ltp"/>
    <property type="match status" value="2"/>
</dbReference>
<evidence type="ECO:0000313" key="4">
    <source>
        <dbReference type="EMBL" id="QGZ27158.1"/>
    </source>
</evidence>
<dbReference type="AlphaFoldDB" id="A0AAE6R3S1"/>
<protein>
    <recommendedName>
        <fullName evidence="3">Putative host cell surface-exposed lipoprotein Ltp-like HTH region domain-containing protein</fullName>
    </recommendedName>
</protein>
<keyword evidence="5" id="KW-1185">Reference proteome</keyword>
<sequence length="187" mass="20697">MEKKNQGAIKNLISLLLIIATIAIGFSVFKTVSNEKRENDKVVISSDSSDDDDDYSYSSSSSSSSSYSSSSSSSSYSYSYSSSSSVSREYRNALETAKSYLRYSAFSEKGLYEQLTSEYGEQYPADAAQYAIDNCGADWNAEALESAKNYLEMDPMSDAELFDQLTSEYGEQFTPEQAQYAIDNLPK</sequence>
<name>A0AAE6R3S1_9STRE</name>
<organism evidence="4 5">
    <name type="scientific">Streptococcus ruminicola</name>
    <dbReference type="NCBI Taxonomy" id="2686210"/>
    <lineage>
        <taxon>Bacteria</taxon>
        <taxon>Bacillati</taxon>
        <taxon>Bacillota</taxon>
        <taxon>Bacilli</taxon>
        <taxon>Lactobacillales</taxon>
        <taxon>Streptococcaceae</taxon>
        <taxon>Streptococcus</taxon>
    </lineage>
</organism>
<keyword evidence="2" id="KW-0472">Membrane</keyword>
<gene>
    <name evidence="4" type="ORF">GP482_02925</name>
</gene>
<evidence type="ECO:0000313" key="5">
    <source>
        <dbReference type="Proteomes" id="UP000433223"/>
    </source>
</evidence>
<proteinExistence type="predicted"/>
<dbReference type="InterPro" id="IPR011434">
    <property type="entry name" value="Ltp-like_HTH"/>
</dbReference>
<dbReference type="InterPro" id="IPR036388">
    <property type="entry name" value="WH-like_DNA-bd_sf"/>
</dbReference>
<dbReference type="Gene3D" id="1.10.10.10">
    <property type="entry name" value="Winged helix-like DNA-binding domain superfamily/Winged helix DNA-binding domain"/>
    <property type="match status" value="2"/>
</dbReference>
<evidence type="ECO:0000259" key="3">
    <source>
        <dbReference type="Pfam" id="PF07553"/>
    </source>
</evidence>
<dbReference type="EMBL" id="CP046875">
    <property type="protein sequence ID" value="QGZ27158.1"/>
    <property type="molecule type" value="Genomic_DNA"/>
</dbReference>
<feature type="transmembrane region" description="Helical" evidence="2">
    <location>
        <begin position="12"/>
        <end position="29"/>
    </location>
</feature>
<feature type="region of interest" description="Disordered" evidence="1">
    <location>
        <begin position="40"/>
        <end position="76"/>
    </location>
</feature>
<evidence type="ECO:0000256" key="2">
    <source>
        <dbReference type="SAM" id="Phobius"/>
    </source>
</evidence>
<feature type="compositionally biased region" description="Low complexity" evidence="1">
    <location>
        <begin position="56"/>
        <end position="76"/>
    </location>
</feature>
<dbReference type="Proteomes" id="UP000433223">
    <property type="component" value="Chromosome"/>
</dbReference>
<feature type="domain" description="Putative host cell surface-exposed lipoprotein Ltp-like HTH region" evidence="3">
    <location>
        <begin position="138"/>
        <end position="185"/>
    </location>
</feature>
<dbReference type="RefSeq" id="WP_158913689.1">
    <property type="nucleotide sequence ID" value="NZ_CP046875.1"/>
</dbReference>
<reference evidence="4 5" key="1">
    <citation type="submission" date="2019-12" db="EMBL/GenBank/DDBJ databases">
        <title>Complete genome sequence of Streptococcus lutetiensis CNU 77-61 isolated from Capra aegagrus hircus.</title>
        <authorList>
            <person name="Park S.Y."/>
            <person name="Kim J.H."/>
            <person name="Seo S.W."/>
        </authorList>
    </citation>
    <scope>NUCLEOTIDE SEQUENCE [LARGE SCALE GENOMIC DNA]</scope>
    <source>
        <strain evidence="4 5">CNU_77-61</strain>
    </source>
</reference>
<keyword evidence="2" id="KW-1133">Transmembrane helix</keyword>
<evidence type="ECO:0000256" key="1">
    <source>
        <dbReference type="SAM" id="MobiDB-lite"/>
    </source>
</evidence>